<keyword evidence="2" id="KW-0812">Transmembrane</keyword>
<dbReference type="EMBL" id="PVTP01000002">
    <property type="protein sequence ID" value="PRY79517.1"/>
    <property type="molecule type" value="Genomic_DNA"/>
</dbReference>
<reference evidence="4 5" key="1">
    <citation type="submission" date="2018-03" db="EMBL/GenBank/DDBJ databases">
        <title>Genomic Encyclopedia of Archaeal and Bacterial Type Strains, Phase II (KMG-II): from individual species to whole genera.</title>
        <authorList>
            <person name="Goeker M."/>
        </authorList>
    </citation>
    <scope>NUCLEOTIDE SEQUENCE [LARGE SCALE GENOMIC DNA]</scope>
    <source>
        <strain evidence="4 5">DSM 101533</strain>
    </source>
</reference>
<dbReference type="Gene3D" id="3.30.9.10">
    <property type="entry name" value="D-Amino Acid Oxidase, subunit A, domain 2"/>
    <property type="match status" value="1"/>
</dbReference>
<dbReference type="GO" id="GO:0032981">
    <property type="term" value="P:mitochondrial respiratory chain complex I assembly"/>
    <property type="evidence" value="ECO:0007669"/>
    <property type="project" value="TreeGrafter"/>
</dbReference>
<proteinExistence type="predicted"/>
<evidence type="ECO:0000313" key="4">
    <source>
        <dbReference type="EMBL" id="PRY79517.1"/>
    </source>
</evidence>
<sequence>MTQTPVKKTYDVVIVGGAMLGSSVAWFLSDNPDFDGSVLVVERDPTYEFTSTSHTNSCMRQQFSREINVRISQFAADFVKNFRSYMGGDERVPNIPIQSYGYMYLADNAEFAATLHESQQLQAACGAGTKHMTRDEIAAAYPFYNLDDIIAGNHNLIDEGYFDGNTLFDWWKRSARERGVEYVTNEVVAMTKNATGTRVESVTLKSGEVIGCGTIVNASGPRAVLTSRMAGIEIPVEPRKRYTYIFEAEKPLDRDLPLTIDPSGVHMRTDGTYYLAGCPPGEDPAVDYNDFTQDHSLWENKVWPILANRIPQFEAIKLRNSWAGHYAYNTFDQNAIVGPHAEVSNFLFVNGFSGHGFQQSPAMGRGTAEWIAHGEYRTLDLTPFHFDRIVNGTRFVEKAVI</sequence>
<feature type="domain" description="FAD dependent oxidoreductase" evidence="3">
    <location>
        <begin position="11"/>
        <end position="370"/>
    </location>
</feature>
<evidence type="ECO:0000256" key="1">
    <source>
        <dbReference type="ARBA" id="ARBA00023002"/>
    </source>
</evidence>
<evidence type="ECO:0000259" key="3">
    <source>
        <dbReference type="Pfam" id="PF01266"/>
    </source>
</evidence>
<dbReference type="PANTHER" id="PTHR13847">
    <property type="entry name" value="SARCOSINE DEHYDROGENASE-RELATED"/>
    <property type="match status" value="1"/>
</dbReference>
<feature type="transmembrane region" description="Helical" evidence="2">
    <location>
        <begin position="12"/>
        <end position="29"/>
    </location>
</feature>
<dbReference type="Pfam" id="PF01266">
    <property type="entry name" value="DAO"/>
    <property type="match status" value="1"/>
</dbReference>
<organism evidence="4 5">
    <name type="scientific">Yoonia maritima</name>
    <dbReference type="NCBI Taxonomy" id="1435347"/>
    <lineage>
        <taxon>Bacteria</taxon>
        <taxon>Pseudomonadati</taxon>
        <taxon>Pseudomonadota</taxon>
        <taxon>Alphaproteobacteria</taxon>
        <taxon>Rhodobacterales</taxon>
        <taxon>Paracoccaceae</taxon>
        <taxon>Yoonia</taxon>
    </lineage>
</organism>
<keyword evidence="2" id="KW-0472">Membrane</keyword>
<dbReference type="InterPro" id="IPR036188">
    <property type="entry name" value="FAD/NAD-bd_sf"/>
</dbReference>
<dbReference type="GO" id="GO:0005737">
    <property type="term" value="C:cytoplasm"/>
    <property type="evidence" value="ECO:0007669"/>
    <property type="project" value="TreeGrafter"/>
</dbReference>
<dbReference type="GO" id="GO:0016491">
    <property type="term" value="F:oxidoreductase activity"/>
    <property type="evidence" value="ECO:0007669"/>
    <property type="project" value="UniProtKB-KW"/>
</dbReference>
<dbReference type="AlphaFoldDB" id="A0A2T0W3C5"/>
<keyword evidence="5" id="KW-1185">Reference proteome</keyword>
<evidence type="ECO:0000256" key="2">
    <source>
        <dbReference type="SAM" id="Phobius"/>
    </source>
</evidence>
<comment type="caution">
    <text evidence="4">The sequence shown here is derived from an EMBL/GenBank/DDBJ whole genome shotgun (WGS) entry which is preliminary data.</text>
</comment>
<dbReference type="Gene3D" id="3.50.50.60">
    <property type="entry name" value="FAD/NAD(P)-binding domain"/>
    <property type="match status" value="1"/>
</dbReference>
<name>A0A2T0W3C5_9RHOB</name>
<keyword evidence="1" id="KW-0560">Oxidoreductase</keyword>
<dbReference type="Proteomes" id="UP000238007">
    <property type="component" value="Unassembled WGS sequence"/>
</dbReference>
<protein>
    <submittedName>
        <fullName evidence="4">Glycine/D-amino acid oxidase-like deaminating enzyme</fullName>
    </submittedName>
</protein>
<dbReference type="SUPFAM" id="SSF51905">
    <property type="entry name" value="FAD/NAD(P)-binding domain"/>
    <property type="match status" value="1"/>
</dbReference>
<dbReference type="OrthoDB" id="9806452at2"/>
<gene>
    <name evidence="4" type="ORF">CLV80_102162</name>
</gene>
<evidence type="ECO:0000313" key="5">
    <source>
        <dbReference type="Proteomes" id="UP000238007"/>
    </source>
</evidence>
<accession>A0A2T0W3C5</accession>
<dbReference type="RefSeq" id="WP_106354764.1">
    <property type="nucleotide sequence ID" value="NZ_PVTP01000002.1"/>
</dbReference>
<dbReference type="InterPro" id="IPR006076">
    <property type="entry name" value="FAD-dep_OxRdtase"/>
</dbReference>
<keyword evidence="2" id="KW-1133">Transmembrane helix</keyword>
<dbReference type="PANTHER" id="PTHR13847:SF287">
    <property type="entry name" value="FAD-DEPENDENT OXIDOREDUCTASE DOMAIN-CONTAINING PROTEIN 1"/>
    <property type="match status" value="1"/>
</dbReference>